<dbReference type="PANTHER" id="PTHR31118:SF32">
    <property type="entry name" value="KYNURENINE FORMAMIDASE"/>
    <property type="match status" value="1"/>
</dbReference>
<comment type="catalytic activity">
    <reaction evidence="10">
        <text>N-formyl-L-kynurenine + H2O = L-kynurenine + formate + H(+)</text>
        <dbReference type="Rhea" id="RHEA:13009"/>
        <dbReference type="ChEBI" id="CHEBI:15377"/>
        <dbReference type="ChEBI" id="CHEBI:15378"/>
        <dbReference type="ChEBI" id="CHEBI:15740"/>
        <dbReference type="ChEBI" id="CHEBI:57959"/>
        <dbReference type="ChEBI" id="CHEBI:58629"/>
        <dbReference type="EC" id="3.5.1.9"/>
    </reaction>
</comment>
<evidence type="ECO:0000256" key="3">
    <source>
        <dbReference type="ARBA" id="ARBA00011738"/>
    </source>
</evidence>
<comment type="caution">
    <text evidence="12">The sequence shown here is derived from an EMBL/GenBank/DDBJ whole genome shotgun (WGS) entry which is preliminary data.</text>
</comment>
<protein>
    <recommendedName>
        <fullName evidence="5">Kynurenine formamidase</fullName>
        <ecNumber evidence="4">3.5.1.9</ecNumber>
    </recommendedName>
</protein>
<dbReference type="EC" id="3.5.1.9" evidence="4"/>
<evidence type="ECO:0000256" key="9">
    <source>
        <dbReference type="ARBA" id="ARBA00023079"/>
    </source>
</evidence>
<comment type="cofactor">
    <cofactor evidence="1">
        <name>Zn(2+)</name>
        <dbReference type="ChEBI" id="CHEBI:29105"/>
    </cofactor>
</comment>
<evidence type="ECO:0000256" key="11">
    <source>
        <dbReference type="ARBA" id="ARBA00060547"/>
    </source>
</evidence>
<evidence type="ECO:0000256" key="7">
    <source>
        <dbReference type="ARBA" id="ARBA00022801"/>
    </source>
</evidence>
<dbReference type="SUPFAM" id="SSF102198">
    <property type="entry name" value="Putative cyclase"/>
    <property type="match status" value="1"/>
</dbReference>
<dbReference type="Pfam" id="PF04199">
    <property type="entry name" value="Cyclase"/>
    <property type="match status" value="1"/>
</dbReference>
<keyword evidence="7" id="KW-0378">Hydrolase</keyword>
<dbReference type="InterPro" id="IPR007325">
    <property type="entry name" value="KFase/CYL"/>
</dbReference>
<dbReference type="InterPro" id="IPR037175">
    <property type="entry name" value="KFase_sf"/>
</dbReference>
<comment type="function">
    <text evidence="2">Catalyzes the hydrolysis of N-formyl-L-kynurenine to L-kynurenine, the second step in the kynurenine pathway of tryptophan degradation.</text>
</comment>
<evidence type="ECO:0000256" key="5">
    <source>
        <dbReference type="ARBA" id="ARBA00014889"/>
    </source>
</evidence>
<dbReference type="PANTHER" id="PTHR31118">
    <property type="entry name" value="CYCLASE-LIKE PROTEIN 2"/>
    <property type="match status" value="1"/>
</dbReference>
<evidence type="ECO:0000313" key="12">
    <source>
        <dbReference type="EMBL" id="TRO78335.1"/>
    </source>
</evidence>
<keyword evidence="8" id="KW-0862">Zinc</keyword>
<accession>A0A550J526</accession>
<gene>
    <name evidence="12" type="ORF">FL622_16635</name>
</gene>
<dbReference type="GO" id="GO:0046872">
    <property type="term" value="F:metal ion binding"/>
    <property type="evidence" value="ECO:0007669"/>
    <property type="project" value="UniProtKB-KW"/>
</dbReference>
<dbReference type="AlphaFoldDB" id="A0A550J526"/>
<evidence type="ECO:0000256" key="10">
    <source>
        <dbReference type="ARBA" id="ARBA00048496"/>
    </source>
</evidence>
<evidence type="ECO:0000313" key="13">
    <source>
        <dbReference type="Proteomes" id="UP000317155"/>
    </source>
</evidence>
<reference evidence="12 13" key="1">
    <citation type="submission" date="2019-07" db="EMBL/GenBank/DDBJ databases">
        <title>Insights of Desulfuromonas acetexigens electromicrobiology.</title>
        <authorList>
            <person name="Katuri K."/>
            <person name="Sapireddy V."/>
            <person name="Shaw D.R."/>
            <person name="Saikaly P."/>
        </authorList>
    </citation>
    <scope>NUCLEOTIDE SEQUENCE [LARGE SCALE GENOMIC DNA]</scope>
    <source>
        <strain evidence="12 13">2873</strain>
    </source>
</reference>
<dbReference type="OrthoDB" id="7067800at2"/>
<evidence type="ECO:0000256" key="8">
    <source>
        <dbReference type="ARBA" id="ARBA00022833"/>
    </source>
</evidence>
<comment type="pathway">
    <text evidence="11">Amino-acid degradation; L-tryptophan degradation via kynurenine pathway; L-kynurenine from L-tryptophan: step 2/2.</text>
</comment>
<keyword evidence="9" id="KW-0823">Tryptophan catabolism</keyword>
<evidence type="ECO:0000256" key="2">
    <source>
        <dbReference type="ARBA" id="ARBA00002204"/>
    </source>
</evidence>
<evidence type="ECO:0000256" key="4">
    <source>
        <dbReference type="ARBA" id="ARBA00012930"/>
    </source>
</evidence>
<evidence type="ECO:0000256" key="6">
    <source>
        <dbReference type="ARBA" id="ARBA00022723"/>
    </source>
</evidence>
<dbReference type="EMBL" id="VJVV01000019">
    <property type="protein sequence ID" value="TRO78335.1"/>
    <property type="molecule type" value="Genomic_DNA"/>
</dbReference>
<dbReference type="GO" id="GO:0004061">
    <property type="term" value="F:arylformamidase activity"/>
    <property type="evidence" value="ECO:0007669"/>
    <property type="project" value="UniProtKB-EC"/>
</dbReference>
<name>A0A550J526_9BACT</name>
<dbReference type="FunFam" id="3.50.30.50:FF:000001">
    <property type="entry name" value="Kynurenine formamidase"/>
    <property type="match status" value="1"/>
</dbReference>
<dbReference type="Gene3D" id="3.50.30.50">
    <property type="entry name" value="Putative cyclase"/>
    <property type="match status" value="1"/>
</dbReference>
<keyword evidence="6" id="KW-0479">Metal-binding</keyword>
<proteinExistence type="predicted"/>
<organism evidence="12 13">
    <name type="scientific">Trichloromonas acetexigens</name>
    <dbReference type="NCBI Taxonomy" id="38815"/>
    <lineage>
        <taxon>Bacteria</taxon>
        <taxon>Pseudomonadati</taxon>
        <taxon>Thermodesulfobacteriota</taxon>
        <taxon>Desulfuromonadia</taxon>
        <taxon>Desulfuromonadales</taxon>
        <taxon>Trichloromonadaceae</taxon>
        <taxon>Trichloromonas</taxon>
    </lineage>
</organism>
<keyword evidence="13" id="KW-1185">Reference proteome</keyword>
<sequence>MSLIDISVPLSEDLPAFPGDPAIRLERAGVAANPFHLTRLSLGSHAGTHIDAPAHLLGEGATVDAIPLEWLIGPCRVVDLRGRKGAIAAGELKPLPLAGVRRLLLRTDNSELWLRPGFCEDYVGLAPDAANYLVELGIRLVGIDYLSIEPAGETSTVHRTLLGAEVVILEGLNLAGTPAGDYELLCLPLKLIRVDGAPCRAVLRPLA</sequence>
<evidence type="ECO:0000256" key="1">
    <source>
        <dbReference type="ARBA" id="ARBA00001947"/>
    </source>
</evidence>
<dbReference type="GO" id="GO:0019441">
    <property type="term" value="P:L-tryptophan catabolic process to kynurenine"/>
    <property type="evidence" value="ECO:0007669"/>
    <property type="project" value="InterPro"/>
</dbReference>
<dbReference type="RefSeq" id="WP_092055334.1">
    <property type="nucleotide sequence ID" value="NZ_FOJJ01000011.1"/>
</dbReference>
<dbReference type="Proteomes" id="UP000317155">
    <property type="component" value="Unassembled WGS sequence"/>
</dbReference>
<comment type="subunit">
    <text evidence="3">Homodimer.</text>
</comment>